<sequence length="699" mass="74895">MKKTLLFASALSLVLLAGCTKEQPAGTTPGAENKLTISGSIVTPDTKIQIGEPANGKAPILWENGDEIMIAAANSQGNVPKTSWDASMNRIQYGGLATATTTSPSQSTYFSCESFNGDLTNDTYTLWGVYAADQRFVASKDTPISTLCYLPDLSSQTYGQSNPYLMVASTQLKADQTTANLQFTNTTAILMLNVKGTAKIDKISIKQVNMQDNSSSAVLAYSYGMGGYANFDLTKAPKAGGTAADFANFVVLPTDKWSTPATPVSEVTVTTTNLQLSEESVAIPVGVCPFDLTADDALIVTVYGTGDDFSQKSVACTVAPGAISITSNSIAYINLDPFTAEEFGQTPPKTDWAAGDIVLNDDFSWITSVIDWVPSEGGDDSGEPDWGYPGMGGAMSYTDLGGWTNSYINQLFPYYNYLDNNNGADAYLTQRGYTYSGYTILLWYENKGMIGTVDDYGGTGTLSYTMSKLNNYKGNVTVTFKACRATDANGGDNYGMLPATFDVSLSGNGTIDGNTSVTLGSADYAPFSFYEYTLVIENADLTTTLNFADAMYLDDLKITISEATDANQLTGIEVVKPAATLVYSSPVNNTDTELPATDAADQMFTFKVTGPWKATYSDNVATKSADNDGVNKWLQLSTASWSFMQPSREDAYGNLVPTVFQLTNIKDNTTGAPRTATVQIVSLDDTEVYATYTFTQDAQ</sequence>
<comment type="caution">
    <text evidence="2">The sequence shown here is derived from an EMBL/GenBank/DDBJ whole genome shotgun (WGS) entry which is preliminary data.</text>
</comment>
<dbReference type="Proteomes" id="UP000824014">
    <property type="component" value="Unassembled WGS sequence"/>
</dbReference>
<gene>
    <name evidence="2" type="ORF">H9816_02800</name>
</gene>
<dbReference type="EMBL" id="DXCC01000007">
    <property type="protein sequence ID" value="HIZ14830.1"/>
    <property type="molecule type" value="Genomic_DNA"/>
</dbReference>
<feature type="chain" id="PRO_5039149840" description="Fimbrillin family protein" evidence="1">
    <location>
        <begin position="18"/>
        <end position="699"/>
    </location>
</feature>
<reference evidence="2" key="1">
    <citation type="journal article" date="2021" name="PeerJ">
        <title>Extensive microbial diversity within the chicken gut microbiome revealed by metagenomics and culture.</title>
        <authorList>
            <person name="Gilroy R."/>
            <person name="Ravi A."/>
            <person name="Getino M."/>
            <person name="Pursley I."/>
            <person name="Horton D.L."/>
            <person name="Alikhan N.F."/>
            <person name="Baker D."/>
            <person name="Gharbi K."/>
            <person name="Hall N."/>
            <person name="Watson M."/>
            <person name="Adriaenssens E.M."/>
            <person name="Foster-Nyarko E."/>
            <person name="Jarju S."/>
            <person name="Secka A."/>
            <person name="Antonio M."/>
            <person name="Oren A."/>
            <person name="Chaudhuri R.R."/>
            <person name="La Ragione R."/>
            <person name="Hildebrand F."/>
            <person name="Pallen M.J."/>
        </authorList>
    </citation>
    <scope>NUCLEOTIDE SEQUENCE</scope>
    <source>
        <strain evidence="2">ChiHjej11B10-19426</strain>
    </source>
</reference>
<proteinExistence type="predicted"/>
<dbReference type="PROSITE" id="PS51257">
    <property type="entry name" value="PROKAR_LIPOPROTEIN"/>
    <property type="match status" value="1"/>
</dbReference>
<protein>
    <recommendedName>
        <fullName evidence="4">Fimbrillin family protein</fullName>
    </recommendedName>
</protein>
<evidence type="ECO:0000313" key="3">
    <source>
        <dbReference type="Proteomes" id="UP000824014"/>
    </source>
</evidence>
<organism evidence="2 3">
    <name type="scientific">Candidatus Tidjanibacter faecipullorum</name>
    <dbReference type="NCBI Taxonomy" id="2838766"/>
    <lineage>
        <taxon>Bacteria</taxon>
        <taxon>Pseudomonadati</taxon>
        <taxon>Bacteroidota</taxon>
        <taxon>Bacteroidia</taxon>
        <taxon>Bacteroidales</taxon>
        <taxon>Rikenellaceae</taxon>
        <taxon>Tidjanibacter</taxon>
    </lineage>
</organism>
<feature type="signal peptide" evidence="1">
    <location>
        <begin position="1"/>
        <end position="17"/>
    </location>
</feature>
<name>A0A9D2DDD7_9BACT</name>
<evidence type="ECO:0008006" key="4">
    <source>
        <dbReference type="Google" id="ProtNLM"/>
    </source>
</evidence>
<evidence type="ECO:0000313" key="2">
    <source>
        <dbReference type="EMBL" id="HIZ14830.1"/>
    </source>
</evidence>
<dbReference type="AlphaFoldDB" id="A0A9D2DDD7"/>
<reference evidence="2" key="2">
    <citation type="submission" date="2021-04" db="EMBL/GenBank/DDBJ databases">
        <authorList>
            <person name="Gilroy R."/>
        </authorList>
    </citation>
    <scope>NUCLEOTIDE SEQUENCE</scope>
    <source>
        <strain evidence="2">ChiHjej11B10-19426</strain>
    </source>
</reference>
<evidence type="ECO:0000256" key="1">
    <source>
        <dbReference type="SAM" id="SignalP"/>
    </source>
</evidence>
<keyword evidence="1" id="KW-0732">Signal</keyword>
<accession>A0A9D2DDD7</accession>